<reference evidence="14" key="1">
    <citation type="submission" date="2020-05" db="UniProtKB">
        <authorList>
            <consortium name="EnsemblMetazoa"/>
        </authorList>
    </citation>
    <scope>IDENTIFICATION</scope>
    <source>
        <strain evidence="14">Aabys</strain>
    </source>
</reference>
<evidence type="ECO:0000259" key="11">
    <source>
        <dbReference type="Pfam" id="PF23145"/>
    </source>
</evidence>
<evidence type="ECO:0000259" key="12">
    <source>
        <dbReference type="Pfam" id="PF23389"/>
    </source>
</evidence>
<dbReference type="InterPro" id="IPR015943">
    <property type="entry name" value="WD40/YVTN_repeat-like_dom_sf"/>
</dbReference>
<keyword evidence="6" id="KW-0802">TPR repeat</keyword>
<keyword evidence="8" id="KW-0206">Cytoskeleton</keyword>
<dbReference type="InterPro" id="IPR056170">
    <property type="entry name" value="Znf_IFT121-like"/>
</dbReference>
<evidence type="ECO:0000259" key="10">
    <source>
        <dbReference type="Pfam" id="PF15911"/>
    </source>
</evidence>
<dbReference type="EnsemblMetazoa" id="MDOA000838-RA">
    <property type="protein sequence ID" value="MDOA000838-PA"/>
    <property type="gene ID" value="MDOA000838"/>
</dbReference>
<dbReference type="EnsemblMetazoa" id="MDOA000838-RB">
    <property type="protein sequence ID" value="MDOA000838-PB"/>
    <property type="gene ID" value="MDOA000838"/>
</dbReference>
<keyword evidence="9" id="KW-0966">Cell projection</keyword>
<dbReference type="GO" id="GO:0035721">
    <property type="term" value="P:intraciliary retrograde transport"/>
    <property type="evidence" value="ECO:0007669"/>
    <property type="project" value="InterPro"/>
</dbReference>
<evidence type="ECO:0000256" key="8">
    <source>
        <dbReference type="ARBA" id="ARBA00023212"/>
    </source>
</evidence>
<keyword evidence="5" id="KW-0970">Cilium biogenesis/degradation</keyword>
<keyword evidence="3" id="KW-0853">WD repeat</keyword>
<dbReference type="SUPFAM" id="SSF50978">
    <property type="entry name" value="WD40 repeat-like"/>
    <property type="match status" value="1"/>
</dbReference>
<accession>A0A1I8M3D5</accession>
<dbReference type="FunFam" id="2.130.10.10:FF:000242">
    <property type="entry name" value="WD repeat domain 19, isoform CRA_a"/>
    <property type="match status" value="1"/>
</dbReference>
<evidence type="ECO:0000256" key="7">
    <source>
        <dbReference type="ARBA" id="ARBA00023069"/>
    </source>
</evidence>
<evidence type="ECO:0000313" key="14">
    <source>
        <dbReference type="EnsemblMetazoa" id="MDOA000838-PB"/>
    </source>
</evidence>
<dbReference type="STRING" id="7370.A0A1I8M3D5"/>
<keyword evidence="2" id="KW-0963">Cytoplasm</keyword>
<dbReference type="InterPro" id="IPR036322">
    <property type="entry name" value="WD40_repeat_dom_sf"/>
</dbReference>
<dbReference type="GO" id="GO:0030991">
    <property type="term" value="C:intraciliary transport particle A"/>
    <property type="evidence" value="ECO:0007669"/>
    <property type="project" value="TreeGrafter"/>
</dbReference>
<feature type="domain" description="IFT121-like zinc finger" evidence="11">
    <location>
        <begin position="1321"/>
        <end position="1365"/>
    </location>
</feature>
<dbReference type="SMART" id="SM00320">
    <property type="entry name" value="WD40"/>
    <property type="match status" value="5"/>
</dbReference>
<sequence>MVSEHNDKSIRIKLKRKPIERMSFEKVLYKYEEPHGPGDVYFIWQKTHGSYLATTGNDGSVAIFNRQGQVLERIILSGLCSGFAWDNDGELLGIITATSPTITIWNANTLQKVAIESGLRDPLSCVVWSKQDQILAVGTARGNLAIYNHKTGKRIPVLGKHSKRITCGAWSAQNLLALGSDDKTFSLSNEEGDSVRVVQLRDVPSDMYFAEMANDDRISGDNAISMIIGKRTLYLYYLPEPDSPTELGFQSRYGSLLQHKWFGDGYILLGFSNGHVVAISTHPKDIGQELWQVKNHKELLTGLSYCPALEIVASCGDDNIKIHSITNLHETEKIITVPDHSGVQMIDWSADGQLLAITTVTGSIYIYVTKLPCKYAVSAPRIAILSSLAEVSIYVYSPEKSKSIPYRQALEMEPQFLALGPYHLAVGVDKHVWFYDLGKTLGDKPEPLSERDFSQSIQDIRLNADYCAIYSRPQLVLQAIVADNPNVKDKLMQTFPAAVPTLNDTVITCFCLTQEYLIFATDIGHLIYFSLEKWEVCTTFRHNMGITKLFTDSEGTKLIFMDEHAQGYVFLPAFEEAIVIADFPKKCELCLWDLASPNHFITYSERNVDTHVFVRYSVNGRHTLKAGETKLNPSQIPLMLCDGDLVLYIDGGQYATQTLSTHVVIPGSSQANNLKNQLNLRKYNEAFDTCEKINLKGSWMEIVQQALMDLEPTIALRACRRAGNVGMVSVLEDIRYLEDVNLVSGFCCMLLQKYEEAKAFLLKGSYTKDALDICRDMLQWEQALLLAHKYEPDQVPFIAREYAQQLEFNGNYTDALYNYEKAFKEDLLDTGDIQQLINSSPEYEDHIRLCKMGIARTSIRAGDFRRGIQYAVELNDKQLLFDCAELLATVGHITEAAGLYERGGYYDEACAHYISLKMWNKIANILPNVKSTKLHGLYAKAKESDGQFEDAIRSYRVAGDLEACVRIYLDHLCDPHSASEIVTESRSMESAKLLAKFYQKIGDIDQALQFLVLCGCVEEAFSLAQRHNKLKRHGELLERYENAKSSDYLALAQYFEGEKYTLLAGKYYFLAREFSKALRFLLKASAFSNEESQALSMAIDCVATSNNEQLSAQLIEFLLGEVDGSPKDPRYLFRLYMARRHYKDAAKTAVIIANQEQISGNYKLARDLLYSMYQELRRNNLSVTAEMRHNLILLHRYALVRIHVKLGNHLLAAKLLVQVAANISQFPEHVIPIITSTVIECHRSGLKKSAFMYASMLMRPEYRNNIDARYAKKIESIVRKAPKGVKNFRDEIDDETMECPVCDANLPNMEVNCFSCKTILPICIATGQHITKQHMTSCPSCDFPCFRAEMENILSELNECPMCGENVAPEKLLDVEDIRPYILPST</sequence>
<evidence type="ECO:0000256" key="3">
    <source>
        <dbReference type="ARBA" id="ARBA00022574"/>
    </source>
</evidence>
<evidence type="ECO:0000256" key="2">
    <source>
        <dbReference type="ARBA" id="ARBA00022490"/>
    </source>
</evidence>
<dbReference type="InterPro" id="IPR001680">
    <property type="entry name" value="WD40_rpt"/>
</dbReference>
<proteinExistence type="predicted"/>
<dbReference type="InterPro" id="IPR057855">
    <property type="entry name" value="Beta-prop_WDR19_1st"/>
</dbReference>
<feature type="domain" description="WDR19 first beta-propeller" evidence="12">
    <location>
        <begin position="40"/>
        <end position="362"/>
    </location>
</feature>
<dbReference type="eggNOG" id="KOG2247">
    <property type="taxonomic scope" value="Eukaryota"/>
</dbReference>
<protein>
    <submittedName>
        <fullName evidence="14">Uncharacterized protein</fullName>
    </submittedName>
</protein>
<dbReference type="VEuPathDB" id="VectorBase:MDOA000838"/>
<dbReference type="VEuPathDB" id="VectorBase:MDOMA2_015203"/>
<evidence type="ECO:0000256" key="1">
    <source>
        <dbReference type="ARBA" id="ARBA00004120"/>
    </source>
</evidence>
<dbReference type="InterPro" id="IPR056168">
    <property type="entry name" value="TPR_IF140/IFT172/WDR19"/>
</dbReference>
<gene>
    <name evidence="14" type="primary">101891530</name>
</gene>
<dbReference type="Pfam" id="PF23389">
    <property type="entry name" value="Beta-prop_WDR19_1st"/>
    <property type="match status" value="1"/>
</dbReference>
<evidence type="ECO:0000256" key="4">
    <source>
        <dbReference type="ARBA" id="ARBA00022737"/>
    </source>
</evidence>
<feature type="domain" description="WDR19 WD40 repeat" evidence="10">
    <location>
        <begin position="382"/>
        <end position="662"/>
    </location>
</feature>
<dbReference type="SUPFAM" id="SSF69322">
    <property type="entry name" value="Tricorn protease domain 2"/>
    <property type="match status" value="1"/>
</dbReference>
<dbReference type="Gene3D" id="1.25.40.470">
    <property type="match status" value="1"/>
</dbReference>
<evidence type="ECO:0000259" key="13">
    <source>
        <dbReference type="Pfam" id="PF24762"/>
    </source>
</evidence>
<dbReference type="GO" id="GO:0005929">
    <property type="term" value="C:cilium"/>
    <property type="evidence" value="ECO:0007669"/>
    <property type="project" value="TreeGrafter"/>
</dbReference>
<comment type="subcellular location">
    <subcellularLocation>
        <location evidence="1">Cytoplasm</location>
        <location evidence="1">Cytoskeleton</location>
        <location evidence="1">Cilium basal body</location>
    </subcellularLocation>
</comment>
<dbReference type="FunFam" id="1.25.40.470:FF:000017">
    <property type="entry name" value="Uncharacterized protein, isoform B"/>
    <property type="match status" value="1"/>
</dbReference>
<name>A0A1I8M3D5_MUSDO</name>
<dbReference type="Pfam" id="PF23145">
    <property type="entry name" value="Zf_2nd_IFT121"/>
    <property type="match status" value="1"/>
</dbReference>
<dbReference type="PANTHER" id="PTHR14920:SF0">
    <property type="entry name" value="WD REPEAT DOMAIN 19"/>
    <property type="match status" value="1"/>
</dbReference>
<organism evidence="14">
    <name type="scientific">Musca domestica</name>
    <name type="common">House fly</name>
    <dbReference type="NCBI Taxonomy" id="7370"/>
    <lineage>
        <taxon>Eukaryota</taxon>
        <taxon>Metazoa</taxon>
        <taxon>Ecdysozoa</taxon>
        <taxon>Arthropoda</taxon>
        <taxon>Hexapoda</taxon>
        <taxon>Insecta</taxon>
        <taxon>Pterygota</taxon>
        <taxon>Neoptera</taxon>
        <taxon>Endopterygota</taxon>
        <taxon>Diptera</taxon>
        <taxon>Brachycera</taxon>
        <taxon>Muscomorpha</taxon>
        <taxon>Muscoidea</taxon>
        <taxon>Muscidae</taxon>
        <taxon>Musca</taxon>
    </lineage>
</organism>
<evidence type="ECO:0000256" key="6">
    <source>
        <dbReference type="ARBA" id="ARBA00022803"/>
    </source>
</evidence>
<dbReference type="RefSeq" id="XP_019892516.2">
    <property type="nucleotide sequence ID" value="XM_020036957.2"/>
</dbReference>
<dbReference type="Gene3D" id="2.130.10.10">
    <property type="entry name" value="YVTN repeat-like/Quinoprotein amine dehydrogenase"/>
    <property type="match status" value="2"/>
</dbReference>
<keyword evidence="4" id="KW-0677">Repeat</keyword>
<dbReference type="KEGG" id="mde:101891530"/>
<keyword evidence="7" id="KW-0969">Cilium</keyword>
<dbReference type="Pfam" id="PF15911">
    <property type="entry name" value="Beta-prop_WDR19_2nd"/>
    <property type="match status" value="1"/>
</dbReference>
<dbReference type="GO" id="GO:0060271">
    <property type="term" value="P:cilium assembly"/>
    <property type="evidence" value="ECO:0007669"/>
    <property type="project" value="TreeGrafter"/>
</dbReference>
<dbReference type="OrthoDB" id="10250638at2759"/>
<dbReference type="PANTHER" id="PTHR14920">
    <property type="entry name" value="OSMOTIC AVOIDANCE ABNORMAL PROTEIN 1/WD REPEAT MEMBRANE PROTEIN"/>
    <property type="match status" value="1"/>
</dbReference>
<evidence type="ECO:0000256" key="9">
    <source>
        <dbReference type="ARBA" id="ARBA00023273"/>
    </source>
</evidence>
<dbReference type="Pfam" id="PF24762">
    <property type="entry name" value="TPR_IF140-IFT172"/>
    <property type="match status" value="1"/>
</dbReference>
<dbReference type="InterPro" id="IPR039468">
    <property type="entry name" value="WDR19_WD40_rpt"/>
</dbReference>
<feature type="domain" description="IF140/IFT172/WDR19 TPR" evidence="13">
    <location>
        <begin position="876"/>
        <end position="1119"/>
    </location>
</feature>
<dbReference type="InterPro" id="IPR040379">
    <property type="entry name" value="WDR19/dyf-2"/>
</dbReference>
<evidence type="ECO:0000256" key="5">
    <source>
        <dbReference type="ARBA" id="ARBA00022794"/>
    </source>
</evidence>